<evidence type="ECO:0000256" key="1">
    <source>
        <dbReference type="SAM" id="MobiDB-lite"/>
    </source>
</evidence>
<keyword evidence="4" id="KW-1185">Reference proteome</keyword>
<gene>
    <name evidence="3" type="ORF">ISN45_Aa05g008040</name>
</gene>
<accession>A0A8T1ZII4</accession>
<evidence type="ECO:0000313" key="3">
    <source>
        <dbReference type="EMBL" id="KAG7559202.1"/>
    </source>
</evidence>
<dbReference type="CDD" id="cd04480">
    <property type="entry name" value="RPA1_DBD_A_like"/>
    <property type="match status" value="1"/>
</dbReference>
<dbReference type="AlphaFoldDB" id="A0A8T1ZII4"/>
<feature type="region of interest" description="Disordered" evidence="1">
    <location>
        <begin position="425"/>
        <end position="445"/>
    </location>
</feature>
<dbReference type="PANTHER" id="PTHR47165">
    <property type="entry name" value="OS03G0429900 PROTEIN"/>
    <property type="match status" value="1"/>
</dbReference>
<feature type="domain" description="Replication protein A 70 kDa DNA-binding subunit B/D first OB fold" evidence="2">
    <location>
        <begin position="46"/>
        <end position="144"/>
    </location>
</feature>
<reference evidence="3 4" key="1">
    <citation type="submission" date="2020-12" db="EMBL/GenBank/DDBJ databases">
        <title>Concerted genomic and epigenomic changes stabilize Arabidopsis allopolyploids.</title>
        <authorList>
            <person name="Chen Z."/>
        </authorList>
    </citation>
    <scope>NUCLEOTIDE SEQUENCE [LARGE SCALE GENOMIC DNA]</scope>
    <source>
        <strain evidence="3">Allo738</strain>
        <tissue evidence="3">Leaf</tissue>
    </source>
</reference>
<comment type="caution">
    <text evidence="3">The sequence shown here is derived from an EMBL/GenBank/DDBJ whole genome shotgun (WGS) entry which is preliminary data.</text>
</comment>
<feature type="domain" description="Replication protein A 70 kDa DNA-binding subunit B/D first OB fold" evidence="2">
    <location>
        <begin position="235"/>
        <end position="293"/>
    </location>
</feature>
<proteinExistence type="predicted"/>
<dbReference type="PANTHER" id="PTHR47165:SF4">
    <property type="entry name" value="OS03G0429900 PROTEIN"/>
    <property type="match status" value="1"/>
</dbReference>
<protein>
    <recommendedName>
        <fullName evidence="2">Replication protein A 70 kDa DNA-binding subunit B/D first OB fold domain-containing protein</fullName>
    </recommendedName>
</protein>
<name>A0A8T1ZII4_9BRAS</name>
<organism evidence="3 4">
    <name type="scientific">Arabidopsis thaliana x Arabidopsis arenosa</name>
    <dbReference type="NCBI Taxonomy" id="1240361"/>
    <lineage>
        <taxon>Eukaryota</taxon>
        <taxon>Viridiplantae</taxon>
        <taxon>Streptophyta</taxon>
        <taxon>Embryophyta</taxon>
        <taxon>Tracheophyta</taxon>
        <taxon>Spermatophyta</taxon>
        <taxon>Magnoliopsida</taxon>
        <taxon>eudicotyledons</taxon>
        <taxon>Gunneridae</taxon>
        <taxon>Pentapetalae</taxon>
        <taxon>rosids</taxon>
        <taxon>malvids</taxon>
        <taxon>Brassicales</taxon>
        <taxon>Brassicaceae</taxon>
        <taxon>Camelineae</taxon>
        <taxon>Arabidopsis</taxon>
    </lineage>
</organism>
<dbReference type="InterPro" id="IPR003871">
    <property type="entry name" value="RFA1B/D_OB_1st"/>
</dbReference>
<evidence type="ECO:0000259" key="2">
    <source>
        <dbReference type="Pfam" id="PF02721"/>
    </source>
</evidence>
<evidence type="ECO:0000313" key="4">
    <source>
        <dbReference type="Proteomes" id="UP000694240"/>
    </source>
</evidence>
<feature type="compositionally biased region" description="Polar residues" evidence="1">
    <location>
        <begin position="430"/>
        <end position="445"/>
    </location>
</feature>
<dbReference type="Proteomes" id="UP000694240">
    <property type="component" value="Chromosome 10"/>
</dbReference>
<sequence length="445" mass="50298">MMESLIVSRVTWAIEQGSDCADAGENISTPDLRVSHFDAISSMASYHNVSILQPLITGWHIRVKILRMFTVRLFPKDALRLVLLDDKGSKIDCWINSDFASHYAELLQEDQWFSFTQFRVLANTDSVRLTNCPFRISVLGTTVIVGADPPVVEPCSDFTPFCSIVDRTVDETVLVGVLFDVGILVNVATDSMDLDGLRLTFRIRGSCGNTLDGLVSGRAALEFRKNYDSCAARPLGSMIETKIGSELISKYDSEFKDGDWIGVHHFQLEIVTDDKRTTEHTYRIVFLPDTILNPIPAKDALVYSLFEVPFRDVIGDGLRRMYLINLIGYVVDFDEIQYSDPNNRSRDNAMTGFRLKDARNYILSCVALGDLAEHFHDEWRRVRRPRVVCVLRWWGMYKVSGRIVVKSVGRCSRLDLNPNVPEVDEFREMSSGQSTAEPRSSRTGV</sequence>
<dbReference type="CDD" id="cd04481">
    <property type="entry name" value="RPA1_DBD_B_like"/>
    <property type="match status" value="1"/>
</dbReference>
<dbReference type="EMBL" id="JAEFBK010000010">
    <property type="protein sequence ID" value="KAG7559202.1"/>
    <property type="molecule type" value="Genomic_DNA"/>
</dbReference>
<dbReference type="Pfam" id="PF02721">
    <property type="entry name" value="DUF223"/>
    <property type="match status" value="2"/>
</dbReference>